<dbReference type="InterPro" id="IPR050479">
    <property type="entry name" value="CYP11_CYP27_families"/>
</dbReference>
<evidence type="ECO:0000313" key="9">
    <source>
        <dbReference type="EMBL" id="MEQ2245778.1"/>
    </source>
</evidence>
<comment type="caution">
    <text evidence="9">The sequence shown here is derived from an EMBL/GenBank/DDBJ whole genome shotgun (WGS) entry which is preliminary data.</text>
</comment>
<evidence type="ECO:0000256" key="1">
    <source>
        <dbReference type="ARBA" id="ARBA00001971"/>
    </source>
</evidence>
<keyword evidence="3 8" id="KW-0349">Heme</keyword>
<evidence type="ECO:0000256" key="2">
    <source>
        <dbReference type="ARBA" id="ARBA00010617"/>
    </source>
</evidence>
<evidence type="ECO:0000313" key="10">
    <source>
        <dbReference type="Proteomes" id="UP001482620"/>
    </source>
</evidence>
<evidence type="ECO:0000256" key="5">
    <source>
        <dbReference type="ARBA" id="ARBA00023002"/>
    </source>
</evidence>
<evidence type="ECO:0000256" key="6">
    <source>
        <dbReference type="ARBA" id="ARBA00023004"/>
    </source>
</evidence>
<dbReference type="PRINTS" id="PR00385">
    <property type="entry name" value="P450"/>
</dbReference>
<name>A0ABV0UKL8_9TELE</name>
<keyword evidence="4 8" id="KW-0479">Metal-binding</keyword>
<dbReference type="InterPro" id="IPR002403">
    <property type="entry name" value="Cyt_P450_E_grp-IV"/>
</dbReference>
<comment type="cofactor">
    <cofactor evidence="1">
        <name>heme</name>
        <dbReference type="ChEBI" id="CHEBI:30413"/>
    </cofactor>
</comment>
<evidence type="ECO:0000256" key="3">
    <source>
        <dbReference type="ARBA" id="ARBA00022617"/>
    </source>
</evidence>
<gene>
    <name evidence="9" type="ORF">ILYODFUR_031472</name>
</gene>
<comment type="similarity">
    <text evidence="2 8">Belongs to the cytochrome P450 family.</text>
</comment>
<dbReference type="InterPro" id="IPR001128">
    <property type="entry name" value="Cyt_P450"/>
</dbReference>
<sequence>TSNTLSWALYHLARDHRVQDRLYREVDSACPDKQQPTTDDLSRMPYLKAVIKETLRLYPVVHGNGRFVSENEVVVDNYWFPKKTQFHLCHYAASHDEAEFANAEEFIPERWLNVEPPKSHGGRANPGFYQHHPYSFIPFGVGVRACVGKRLAEMEMHFALSRVSDGDTERS</sequence>
<dbReference type="InterPro" id="IPR017972">
    <property type="entry name" value="Cyt_P450_CS"/>
</dbReference>
<protein>
    <recommendedName>
        <fullName evidence="11">Cytochrome P450</fullName>
    </recommendedName>
</protein>
<dbReference type="Proteomes" id="UP001482620">
    <property type="component" value="Unassembled WGS sequence"/>
</dbReference>
<keyword evidence="10" id="KW-1185">Reference proteome</keyword>
<dbReference type="InterPro" id="IPR036396">
    <property type="entry name" value="Cyt_P450_sf"/>
</dbReference>
<accession>A0ABV0UKL8</accession>
<evidence type="ECO:0000256" key="4">
    <source>
        <dbReference type="ARBA" id="ARBA00022723"/>
    </source>
</evidence>
<keyword evidence="6 8" id="KW-0408">Iron</keyword>
<keyword evidence="5 8" id="KW-0560">Oxidoreductase</keyword>
<dbReference type="PROSITE" id="PS00086">
    <property type="entry name" value="CYTOCHROME_P450"/>
    <property type="match status" value="1"/>
</dbReference>
<proteinExistence type="inferred from homology"/>
<dbReference type="PRINTS" id="PR00465">
    <property type="entry name" value="EP450IV"/>
</dbReference>
<dbReference type="Pfam" id="PF00067">
    <property type="entry name" value="p450"/>
    <property type="match status" value="1"/>
</dbReference>
<dbReference type="PANTHER" id="PTHR24279">
    <property type="entry name" value="CYTOCHROME P450"/>
    <property type="match status" value="1"/>
</dbReference>
<evidence type="ECO:0000256" key="7">
    <source>
        <dbReference type="ARBA" id="ARBA00023033"/>
    </source>
</evidence>
<organism evidence="9 10">
    <name type="scientific">Ilyodon furcidens</name>
    <name type="common">goldbreast splitfin</name>
    <dbReference type="NCBI Taxonomy" id="33524"/>
    <lineage>
        <taxon>Eukaryota</taxon>
        <taxon>Metazoa</taxon>
        <taxon>Chordata</taxon>
        <taxon>Craniata</taxon>
        <taxon>Vertebrata</taxon>
        <taxon>Euteleostomi</taxon>
        <taxon>Actinopterygii</taxon>
        <taxon>Neopterygii</taxon>
        <taxon>Teleostei</taxon>
        <taxon>Neoteleostei</taxon>
        <taxon>Acanthomorphata</taxon>
        <taxon>Ovalentaria</taxon>
        <taxon>Atherinomorphae</taxon>
        <taxon>Cyprinodontiformes</taxon>
        <taxon>Goodeidae</taxon>
        <taxon>Ilyodon</taxon>
    </lineage>
</organism>
<evidence type="ECO:0000256" key="8">
    <source>
        <dbReference type="RuleBase" id="RU000461"/>
    </source>
</evidence>
<dbReference type="Gene3D" id="1.10.630.10">
    <property type="entry name" value="Cytochrome P450"/>
    <property type="match status" value="1"/>
</dbReference>
<dbReference type="PANTHER" id="PTHR24279:SF123">
    <property type="entry name" value="CYTOCHROME P450 FAMILY 27 SUBFAMILY A MEMBER 1"/>
    <property type="match status" value="1"/>
</dbReference>
<dbReference type="SUPFAM" id="SSF48264">
    <property type="entry name" value="Cytochrome P450"/>
    <property type="match status" value="1"/>
</dbReference>
<reference evidence="9 10" key="1">
    <citation type="submission" date="2021-06" db="EMBL/GenBank/DDBJ databases">
        <authorList>
            <person name="Palmer J.M."/>
        </authorList>
    </citation>
    <scope>NUCLEOTIDE SEQUENCE [LARGE SCALE GENOMIC DNA]</scope>
    <source>
        <strain evidence="10">if_2019</strain>
        <tissue evidence="9">Muscle</tissue>
    </source>
</reference>
<keyword evidence="7 8" id="KW-0503">Monooxygenase</keyword>
<evidence type="ECO:0008006" key="11">
    <source>
        <dbReference type="Google" id="ProtNLM"/>
    </source>
</evidence>
<dbReference type="EMBL" id="JAHRIQ010074404">
    <property type="protein sequence ID" value="MEQ2245778.1"/>
    <property type="molecule type" value="Genomic_DNA"/>
</dbReference>
<feature type="non-terminal residue" evidence="9">
    <location>
        <position position="1"/>
    </location>
</feature>